<reference evidence="1 2" key="1">
    <citation type="journal article" date="2021" name="Elife">
        <title>Chloroplast acquisition without the gene transfer in kleptoplastic sea slugs, Plakobranchus ocellatus.</title>
        <authorList>
            <person name="Maeda T."/>
            <person name="Takahashi S."/>
            <person name="Yoshida T."/>
            <person name="Shimamura S."/>
            <person name="Takaki Y."/>
            <person name="Nagai Y."/>
            <person name="Toyoda A."/>
            <person name="Suzuki Y."/>
            <person name="Arimoto A."/>
            <person name="Ishii H."/>
            <person name="Satoh N."/>
            <person name="Nishiyama T."/>
            <person name="Hasebe M."/>
            <person name="Maruyama T."/>
            <person name="Minagawa J."/>
            <person name="Obokata J."/>
            <person name="Shigenobu S."/>
        </authorList>
    </citation>
    <scope>NUCLEOTIDE SEQUENCE [LARGE SCALE GENOMIC DNA]</scope>
</reference>
<name>A0AAV4JGD3_9GAST</name>
<dbReference type="EMBL" id="BMAT01006822">
    <property type="protein sequence ID" value="GFS20497.1"/>
    <property type="molecule type" value="Genomic_DNA"/>
</dbReference>
<dbReference type="Proteomes" id="UP000762676">
    <property type="component" value="Unassembled WGS sequence"/>
</dbReference>
<keyword evidence="2" id="KW-1185">Reference proteome</keyword>
<dbReference type="AlphaFoldDB" id="A0AAV4JGD3"/>
<protein>
    <submittedName>
        <fullName evidence="1">Transposable element P transposase</fullName>
    </submittedName>
</protein>
<gene>
    <name evidence="1" type="ORF">ElyMa_003314600</name>
</gene>
<organism evidence="1 2">
    <name type="scientific">Elysia marginata</name>
    <dbReference type="NCBI Taxonomy" id="1093978"/>
    <lineage>
        <taxon>Eukaryota</taxon>
        <taxon>Metazoa</taxon>
        <taxon>Spiralia</taxon>
        <taxon>Lophotrochozoa</taxon>
        <taxon>Mollusca</taxon>
        <taxon>Gastropoda</taxon>
        <taxon>Heterobranchia</taxon>
        <taxon>Euthyneura</taxon>
        <taxon>Panpulmonata</taxon>
        <taxon>Sacoglossa</taxon>
        <taxon>Placobranchoidea</taxon>
        <taxon>Plakobranchidae</taxon>
        <taxon>Elysia</taxon>
    </lineage>
</organism>
<accession>A0AAV4JGD3</accession>
<evidence type="ECO:0000313" key="1">
    <source>
        <dbReference type="EMBL" id="GFS20497.1"/>
    </source>
</evidence>
<evidence type="ECO:0000313" key="2">
    <source>
        <dbReference type="Proteomes" id="UP000762676"/>
    </source>
</evidence>
<sequence>MLNPPDPKEPWIVQSLAAEAHKIFFIYDRVHVVKNIRNNWITEKTKTLTCPLMGAPGGTVAKWTDLEALFQCEEASLVKLSKLTRSTLFPSSSEKQKVSLALNVFF</sequence>
<proteinExistence type="predicted"/>
<comment type="caution">
    <text evidence="1">The sequence shown here is derived from an EMBL/GenBank/DDBJ whole genome shotgun (WGS) entry which is preliminary data.</text>
</comment>